<dbReference type="AlphaFoldDB" id="A0A2S5CN84"/>
<feature type="domain" description="Histidine kinase" evidence="16">
    <location>
        <begin position="690"/>
        <end position="905"/>
    </location>
</feature>
<dbReference type="EMBL" id="PGFZ01000003">
    <property type="protein sequence ID" value="POZ52217.1"/>
    <property type="molecule type" value="Genomic_DNA"/>
</dbReference>
<dbReference type="Gene3D" id="3.30.565.10">
    <property type="entry name" value="Histidine kinase-like ATPase, C-terminal domain"/>
    <property type="match status" value="1"/>
</dbReference>
<organism evidence="17 18">
    <name type="scientific">Methylovulum psychrotolerans</name>
    <dbReference type="NCBI Taxonomy" id="1704499"/>
    <lineage>
        <taxon>Bacteria</taxon>
        <taxon>Pseudomonadati</taxon>
        <taxon>Pseudomonadota</taxon>
        <taxon>Gammaproteobacteria</taxon>
        <taxon>Methylococcales</taxon>
        <taxon>Methylococcaceae</taxon>
        <taxon>Methylovulum</taxon>
    </lineage>
</organism>
<dbReference type="CDD" id="cd00082">
    <property type="entry name" value="HisKA"/>
    <property type="match status" value="1"/>
</dbReference>
<dbReference type="InterPro" id="IPR003594">
    <property type="entry name" value="HATPase_dom"/>
</dbReference>
<keyword evidence="4" id="KW-0597">Phosphoprotein</keyword>
<dbReference type="FunFam" id="3.30.565.10:FF:000042">
    <property type="entry name" value="Two-component sensor histidine kinase KdpD"/>
    <property type="match status" value="1"/>
</dbReference>
<dbReference type="GO" id="GO:0005886">
    <property type="term" value="C:plasma membrane"/>
    <property type="evidence" value="ECO:0007669"/>
    <property type="project" value="TreeGrafter"/>
</dbReference>
<dbReference type="GO" id="GO:0042802">
    <property type="term" value="F:identical protein binding"/>
    <property type="evidence" value="ECO:0007669"/>
    <property type="project" value="UniProtKB-ARBA"/>
</dbReference>
<dbReference type="SUPFAM" id="SSF55874">
    <property type="entry name" value="ATPase domain of HSP90 chaperone/DNA topoisomerase II/histidine kinase"/>
    <property type="match status" value="1"/>
</dbReference>
<keyword evidence="11" id="KW-0902">Two-component regulatory system</keyword>
<dbReference type="Pfam" id="PF00512">
    <property type="entry name" value="HisKA"/>
    <property type="match status" value="1"/>
</dbReference>
<dbReference type="InterPro" id="IPR038318">
    <property type="entry name" value="KdpD_sf"/>
</dbReference>
<evidence type="ECO:0000259" key="16">
    <source>
        <dbReference type="PROSITE" id="PS50109"/>
    </source>
</evidence>
<dbReference type="SUPFAM" id="SSF47384">
    <property type="entry name" value="Homodimeric domain of signal transducing histidine kinase"/>
    <property type="match status" value="1"/>
</dbReference>
<dbReference type="Pfam" id="PF13492">
    <property type="entry name" value="GAF_3"/>
    <property type="match status" value="1"/>
</dbReference>
<sequence length="920" mass="101812">MVNIMQIERPDPDELLARVERDTIRARRGHLKIFFGAAAGVGKTYAMLQAAREKRGEHIDIVVGLVETHGRKETSALLEGLEVLPPKQINYRGTILQEFDLDAALKRKPSVILVDELAHTNAQGCRHPKRWQDIEELLEAGIDVYTALNVQHLESLNDDIGQISGIRVWETVPDTVFEEADEVELVDLPPDELLNRLKDGKVYLPQQAQEAAKNFFRKGNLIALRELALRQTASRVDAQMLDYRENHRIRDIWQVNERILVCIGPSALAERLVRAGKRFATSLRAEWIVIYVETPELQRLSAEKRDGVLRILRLAEQLGAETVTLNAPEMSSAIIKFSNERNVTKIVIGKPTRRGLRRVLLGSVVDVLISDAHNINLYLLGSPRPGQDGGDKPEPSLYRKNPLPGLGKRPAQKYNTRGYAWAVTVTVASTALAYLMFGRFELANLVMVFLLGVVFIATRFGRGPSIFASFLGVAIFDLMFVPPYFSFTVGDSQYLVTLLAMLTVAMLISSLMANVRSQAKVAGHRERRATVLYAMSKDLTASQSEDEIVRTAVHHLYAEFGSKNVILFPDATGRIVYPSGPALPESLLTADLSVAQWVMDHDEIAGQGTHTLPGADAVYLPLSVKETMLGVLVLLPVNLRRVFLPEQQKLLETFLSQIAQAITRVRLTEQARKTQVEMEAERLRNSLLSSISHDLRTPLATIVGSASTLVEDDNALRTQDKLELNRAIYEEAQRMSNLVNNILDMARLDAGAVVLNRQWYPLDEIIGVVLTRLQKRCIGRQVSVKLPPGMPMVYVDAVMVEQVLINLLENALRYTPTGSPLEIMAEGEGEAMAISVADRGPGLPRGSENKLFEKFYRAQNEAAQSGVGLGLAICKAIIEAHGGSIRAQNRPTGGAVFSLLLPQDSPPPSMGREDSNGTAD</sequence>
<dbReference type="CDD" id="cd00075">
    <property type="entry name" value="HATPase"/>
    <property type="match status" value="1"/>
</dbReference>
<evidence type="ECO:0000313" key="17">
    <source>
        <dbReference type="EMBL" id="POZ52217.1"/>
    </source>
</evidence>
<dbReference type="InterPro" id="IPR006016">
    <property type="entry name" value="UspA"/>
</dbReference>
<feature type="compositionally biased region" description="Basic and acidic residues" evidence="14">
    <location>
        <begin position="911"/>
        <end position="920"/>
    </location>
</feature>
<keyword evidence="9" id="KW-0067">ATP-binding</keyword>
<dbReference type="GO" id="GO:0005524">
    <property type="term" value="F:ATP binding"/>
    <property type="evidence" value="ECO:0007669"/>
    <property type="project" value="UniProtKB-KW"/>
</dbReference>
<dbReference type="Gene3D" id="1.10.287.130">
    <property type="match status" value="1"/>
</dbReference>
<evidence type="ECO:0000256" key="5">
    <source>
        <dbReference type="ARBA" id="ARBA00022679"/>
    </source>
</evidence>
<dbReference type="InterPro" id="IPR003661">
    <property type="entry name" value="HisK_dim/P_dom"/>
</dbReference>
<evidence type="ECO:0000313" key="18">
    <source>
        <dbReference type="Proteomes" id="UP000237423"/>
    </source>
</evidence>
<dbReference type="InterPro" id="IPR052023">
    <property type="entry name" value="Histidine_kinase_KdpD"/>
</dbReference>
<dbReference type="GO" id="GO:0005737">
    <property type="term" value="C:cytoplasm"/>
    <property type="evidence" value="ECO:0007669"/>
    <property type="project" value="UniProtKB-ARBA"/>
</dbReference>
<dbReference type="PRINTS" id="PR00344">
    <property type="entry name" value="BCTRLSENSOR"/>
</dbReference>
<feature type="transmembrane region" description="Helical" evidence="15">
    <location>
        <begin position="467"/>
        <end position="487"/>
    </location>
</feature>
<evidence type="ECO:0000256" key="2">
    <source>
        <dbReference type="ARBA" id="ARBA00004141"/>
    </source>
</evidence>
<evidence type="ECO:0000256" key="14">
    <source>
        <dbReference type="SAM" id="MobiDB-lite"/>
    </source>
</evidence>
<keyword evidence="8 17" id="KW-0418">Kinase</keyword>
<dbReference type="Gene3D" id="3.30.450.40">
    <property type="match status" value="1"/>
</dbReference>
<comment type="subcellular location">
    <subcellularLocation>
        <location evidence="2">Membrane</location>
        <topology evidence="2">Multi-pass membrane protein</topology>
    </subcellularLocation>
</comment>
<dbReference type="InterPro" id="IPR036890">
    <property type="entry name" value="HATPase_C_sf"/>
</dbReference>
<evidence type="ECO:0000256" key="4">
    <source>
        <dbReference type="ARBA" id="ARBA00022553"/>
    </source>
</evidence>
<evidence type="ECO:0000256" key="9">
    <source>
        <dbReference type="ARBA" id="ARBA00022840"/>
    </source>
</evidence>
<dbReference type="InterPro" id="IPR004358">
    <property type="entry name" value="Sig_transdc_His_kin-like_C"/>
</dbReference>
<evidence type="ECO:0000256" key="1">
    <source>
        <dbReference type="ARBA" id="ARBA00000085"/>
    </source>
</evidence>
<keyword evidence="7" id="KW-0547">Nucleotide-binding</keyword>
<evidence type="ECO:0000256" key="7">
    <source>
        <dbReference type="ARBA" id="ARBA00022741"/>
    </source>
</evidence>
<name>A0A2S5CN84_9GAMM</name>
<keyword evidence="5" id="KW-0808">Transferase</keyword>
<feature type="transmembrane region" description="Helical" evidence="15">
    <location>
        <begin position="493"/>
        <end position="515"/>
    </location>
</feature>
<evidence type="ECO:0000256" key="12">
    <source>
        <dbReference type="ARBA" id="ARBA00023136"/>
    </source>
</evidence>
<dbReference type="Gene3D" id="3.40.50.300">
    <property type="entry name" value="P-loop containing nucleotide triphosphate hydrolases"/>
    <property type="match status" value="1"/>
</dbReference>
<evidence type="ECO:0000256" key="10">
    <source>
        <dbReference type="ARBA" id="ARBA00022989"/>
    </source>
</evidence>
<dbReference type="PANTHER" id="PTHR45569:SF1">
    <property type="entry name" value="SENSOR PROTEIN KDPD"/>
    <property type="match status" value="1"/>
</dbReference>
<keyword evidence="6 15" id="KW-0812">Transmembrane</keyword>
<dbReference type="PANTHER" id="PTHR45569">
    <property type="entry name" value="SENSOR PROTEIN KDPD"/>
    <property type="match status" value="1"/>
</dbReference>
<evidence type="ECO:0000256" key="15">
    <source>
        <dbReference type="SAM" id="Phobius"/>
    </source>
</evidence>
<dbReference type="Proteomes" id="UP000237423">
    <property type="component" value="Unassembled WGS sequence"/>
</dbReference>
<dbReference type="Pfam" id="PF00582">
    <property type="entry name" value="Usp"/>
    <property type="match status" value="1"/>
</dbReference>
<reference evidence="17 18" key="1">
    <citation type="submission" date="2017-11" db="EMBL/GenBank/DDBJ databases">
        <title>Draft Genome Sequence of Methylobacter psychrotolerans Sph1T, an Obligate Methanotroph from Low-Temperature Environments.</title>
        <authorList>
            <person name="Oshkin I.Y."/>
            <person name="Miroshnikov K."/>
            <person name="Belova S.E."/>
            <person name="Korzhenkov A."/>
            <person name="Toshchakov S.V."/>
            <person name="Dedysh S.N."/>
        </authorList>
    </citation>
    <scope>NUCLEOTIDE SEQUENCE [LARGE SCALE GENOMIC DNA]</scope>
    <source>
        <strain evidence="17 18">Sph1</strain>
    </source>
</reference>
<dbReference type="SUPFAM" id="SSF55781">
    <property type="entry name" value="GAF domain-like"/>
    <property type="match status" value="1"/>
</dbReference>
<dbReference type="Pfam" id="PF13493">
    <property type="entry name" value="DUF4118"/>
    <property type="match status" value="1"/>
</dbReference>
<dbReference type="FunFam" id="3.40.50.300:FF:000483">
    <property type="entry name" value="Sensor histidine kinase KdpD"/>
    <property type="match status" value="1"/>
</dbReference>
<proteinExistence type="predicted"/>
<feature type="transmembrane region" description="Helical" evidence="15">
    <location>
        <begin position="442"/>
        <end position="460"/>
    </location>
</feature>
<dbReference type="Gene3D" id="3.40.50.620">
    <property type="entry name" value="HUPs"/>
    <property type="match status" value="1"/>
</dbReference>
<accession>A0A2S5CN84</accession>
<evidence type="ECO:0000256" key="13">
    <source>
        <dbReference type="ARBA" id="ARBA00057300"/>
    </source>
</evidence>
<feature type="region of interest" description="Disordered" evidence="14">
    <location>
        <begin position="384"/>
        <end position="410"/>
    </location>
</feature>
<dbReference type="InterPro" id="IPR036097">
    <property type="entry name" value="HisK_dim/P_sf"/>
</dbReference>
<evidence type="ECO:0000256" key="6">
    <source>
        <dbReference type="ARBA" id="ARBA00022692"/>
    </source>
</evidence>
<dbReference type="Pfam" id="PF02702">
    <property type="entry name" value="KdpD"/>
    <property type="match status" value="1"/>
</dbReference>
<protein>
    <recommendedName>
        <fullName evidence="3">histidine kinase</fullName>
        <ecNumber evidence="3">2.7.13.3</ecNumber>
    </recommendedName>
</protein>
<dbReference type="EC" id="2.7.13.3" evidence="3"/>
<keyword evidence="10 15" id="KW-1133">Transmembrane helix</keyword>
<keyword evidence="12 15" id="KW-0472">Membrane</keyword>
<evidence type="ECO:0000256" key="3">
    <source>
        <dbReference type="ARBA" id="ARBA00012438"/>
    </source>
</evidence>
<dbReference type="InterPro" id="IPR014729">
    <property type="entry name" value="Rossmann-like_a/b/a_fold"/>
</dbReference>
<dbReference type="InterPro" id="IPR025201">
    <property type="entry name" value="KdpD_TM"/>
</dbReference>
<dbReference type="InterPro" id="IPR003018">
    <property type="entry name" value="GAF"/>
</dbReference>
<dbReference type="InterPro" id="IPR005467">
    <property type="entry name" value="His_kinase_dom"/>
</dbReference>
<dbReference type="SUPFAM" id="SSF52402">
    <property type="entry name" value="Adenine nucleotide alpha hydrolases-like"/>
    <property type="match status" value="1"/>
</dbReference>
<dbReference type="Pfam" id="PF02518">
    <property type="entry name" value="HATPase_c"/>
    <property type="match status" value="1"/>
</dbReference>
<dbReference type="GO" id="GO:0000155">
    <property type="term" value="F:phosphorelay sensor kinase activity"/>
    <property type="evidence" value="ECO:0007669"/>
    <property type="project" value="InterPro"/>
</dbReference>
<dbReference type="SMART" id="SM00387">
    <property type="entry name" value="HATPase_c"/>
    <property type="match status" value="1"/>
</dbReference>
<dbReference type="InterPro" id="IPR027417">
    <property type="entry name" value="P-loop_NTPase"/>
</dbReference>
<comment type="caution">
    <text evidence="17">The sequence shown here is derived from an EMBL/GenBank/DDBJ whole genome shotgun (WGS) entry which is preliminary data.</text>
</comment>
<evidence type="ECO:0000256" key="11">
    <source>
        <dbReference type="ARBA" id="ARBA00023012"/>
    </source>
</evidence>
<dbReference type="PROSITE" id="PS50109">
    <property type="entry name" value="HIS_KIN"/>
    <property type="match status" value="1"/>
</dbReference>
<comment type="function">
    <text evidence="13">Member of the two-component regulatory system KdpD/KdpE involved in the regulation of the kdp operon. KdpD may function as a membrane-associated protein kinase that phosphorylates KdpE in response to environmental signals.</text>
</comment>
<feature type="transmembrane region" description="Helical" evidence="15">
    <location>
        <begin position="418"/>
        <end position="436"/>
    </location>
</feature>
<dbReference type="Gene3D" id="1.20.120.620">
    <property type="entry name" value="Backbone structure of the membrane domain of e. Coli histidine kinase receptor kdpd"/>
    <property type="match status" value="1"/>
</dbReference>
<dbReference type="SMART" id="SM00388">
    <property type="entry name" value="HisKA"/>
    <property type="match status" value="1"/>
</dbReference>
<evidence type="ECO:0000256" key="8">
    <source>
        <dbReference type="ARBA" id="ARBA00022777"/>
    </source>
</evidence>
<comment type="catalytic activity">
    <reaction evidence="1">
        <text>ATP + protein L-histidine = ADP + protein N-phospho-L-histidine.</text>
        <dbReference type="EC" id="2.7.13.3"/>
    </reaction>
</comment>
<dbReference type="CDD" id="cd01987">
    <property type="entry name" value="USP_KdpD-like"/>
    <property type="match status" value="1"/>
</dbReference>
<gene>
    <name evidence="17" type="ORF">AADEFJLK_01690</name>
</gene>
<dbReference type="InterPro" id="IPR003852">
    <property type="entry name" value="Sig_transdc_His_kinase_KdpD_N"/>
</dbReference>
<feature type="region of interest" description="Disordered" evidence="14">
    <location>
        <begin position="899"/>
        <end position="920"/>
    </location>
</feature>
<dbReference type="InterPro" id="IPR029016">
    <property type="entry name" value="GAF-like_dom_sf"/>
</dbReference>